<keyword evidence="2" id="KW-1185">Reference proteome</keyword>
<dbReference type="Proteomes" id="UP000288716">
    <property type="component" value="Unassembled WGS sequence"/>
</dbReference>
<dbReference type="STRING" id="299467.A0A443ST62"/>
<accession>A0A443ST62</accession>
<dbReference type="VEuPathDB" id="VectorBase:LDEU001340"/>
<name>A0A443ST62_9ACAR</name>
<gene>
    <name evidence="1" type="ORF">B4U80_10936</name>
</gene>
<organism evidence="1 2">
    <name type="scientific">Leptotrombidium deliense</name>
    <dbReference type="NCBI Taxonomy" id="299467"/>
    <lineage>
        <taxon>Eukaryota</taxon>
        <taxon>Metazoa</taxon>
        <taxon>Ecdysozoa</taxon>
        <taxon>Arthropoda</taxon>
        <taxon>Chelicerata</taxon>
        <taxon>Arachnida</taxon>
        <taxon>Acari</taxon>
        <taxon>Acariformes</taxon>
        <taxon>Trombidiformes</taxon>
        <taxon>Prostigmata</taxon>
        <taxon>Anystina</taxon>
        <taxon>Parasitengona</taxon>
        <taxon>Trombiculoidea</taxon>
        <taxon>Trombiculidae</taxon>
        <taxon>Leptotrombidium</taxon>
    </lineage>
</organism>
<sequence>MSFSVYGSDHSYVCGVLRQIRLAKLFFPDWSARIYLNSSVPENFVSIMQREAEIVLMEDNSPLSTSGMFWRFLVADDNNVDVYCIRDSDSVFTYREAIAVQKWLSSDKSFCSMRDHEYHGINILGGGLCGRKRIRNIDNLISNWKNRDQYQNDQSFLNSKIWPLVKDDVLIYDS</sequence>
<proteinExistence type="predicted"/>
<dbReference type="EMBL" id="NCKV01000409">
    <property type="protein sequence ID" value="RWS30701.1"/>
    <property type="molecule type" value="Genomic_DNA"/>
</dbReference>
<evidence type="ECO:0000313" key="1">
    <source>
        <dbReference type="EMBL" id="RWS30701.1"/>
    </source>
</evidence>
<comment type="caution">
    <text evidence="1">The sequence shown here is derived from an EMBL/GenBank/DDBJ whole genome shotgun (WGS) entry which is preliminary data.</text>
</comment>
<evidence type="ECO:0000313" key="2">
    <source>
        <dbReference type="Proteomes" id="UP000288716"/>
    </source>
</evidence>
<reference evidence="1 2" key="1">
    <citation type="journal article" date="2018" name="Gigascience">
        <title>Genomes of trombidid mites reveal novel predicted allergens and laterally-transferred genes associated with secondary metabolism.</title>
        <authorList>
            <person name="Dong X."/>
            <person name="Chaisiri K."/>
            <person name="Xia D."/>
            <person name="Armstrong S.D."/>
            <person name="Fang Y."/>
            <person name="Donnelly M.J."/>
            <person name="Kadowaki T."/>
            <person name="McGarry J.W."/>
            <person name="Darby A.C."/>
            <person name="Makepeace B.L."/>
        </authorList>
    </citation>
    <scope>NUCLEOTIDE SEQUENCE [LARGE SCALE GENOMIC DNA]</scope>
    <source>
        <strain evidence="1">UoL-UT</strain>
    </source>
</reference>
<dbReference type="AlphaFoldDB" id="A0A443ST62"/>
<protein>
    <submittedName>
        <fullName evidence="1">Uncharacterized protein</fullName>
    </submittedName>
</protein>
<dbReference type="OrthoDB" id="204305at2759"/>